<protein>
    <submittedName>
        <fullName evidence="2">Uncharacterized protein</fullName>
    </submittedName>
</protein>
<evidence type="ECO:0000313" key="2">
    <source>
        <dbReference type="EMBL" id="PHP29581.1"/>
    </source>
</evidence>
<dbReference type="Proteomes" id="UP000221860">
    <property type="component" value="Unassembled WGS sequence"/>
</dbReference>
<feature type="signal peptide" evidence="1">
    <location>
        <begin position="1"/>
        <end position="24"/>
    </location>
</feature>
<dbReference type="OrthoDB" id="7868577at2"/>
<reference evidence="2 3" key="1">
    <citation type="submission" date="2017-08" db="EMBL/GenBank/DDBJ databases">
        <title>Draft Genome Sequence of Loktanella cinnabarina Strain XM1, Isolated from Coastal Surface Water.</title>
        <authorList>
            <person name="Ma R."/>
            <person name="Wang J."/>
            <person name="Wang Q."/>
            <person name="Ma Z."/>
            <person name="Li J."/>
            <person name="Chen L."/>
        </authorList>
    </citation>
    <scope>NUCLEOTIDE SEQUENCE [LARGE SCALE GENOMIC DNA]</scope>
    <source>
        <strain evidence="2 3">XM1</strain>
    </source>
</reference>
<name>A0A2G1MLG9_9RHOB</name>
<keyword evidence="1" id="KW-0732">Signal</keyword>
<comment type="caution">
    <text evidence="2">The sequence shown here is derived from an EMBL/GenBank/DDBJ whole genome shotgun (WGS) entry which is preliminary data.</text>
</comment>
<evidence type="ECO:0000313" key="3">
    <source>
        <dbReference type="Proteomes" id="UP000221860"/>
    </source>
</evidence>
<evidence type="ECO:0000256" key="1">
    <source>
        <dbReference type="SAM" id="SignalP"/>
    </source>
</evidence>
<gene>
    <name evidence="2" type="ORF">CJ301_00245</name>
</gene>
<feature type="chain" id="PRO_5013934872" evidence="1">
    <location>
        <begin position="25"/>
        <end position="113"/>
    </location>
</feature>
<dbReference type="AlphaFoldDB" id="A0A2G1MLG9"/>
<keyword evidence="3" id="KW-1185">Reference proteome</keyword>
<sequence>MRLMRKFKLIAAALIGAAVLVPVARDRMAPERLPTADHCISSQRTNRCDMDLVVQSETGRGRIWLPPGRALPRDARGPFHACEIPNLPVELPHRFIPGATVWGCELPPRLRGS</sequence>
<dbReference type="EMBL" id="NQWH01000001">
    <property type="protein sequence ID" value="PHP29581.1"/>
    <property type="molecule type" value="Genomic_DNA"/>
</dbReference>
<organism evidence="2 3">
    <name type="scientific">Limimaricola cinnabarinus</name>
    <dbReference type="NCBI Taxonomy" id="1125964"/>
    <lineage>
        <taxon>Bacteria</taxon>
        <taxon>Pseudomonadati</taxon>
        <taxon>Pseudomonadota</taxon>
        <taxon>Alphaproteobacteria</taxon>
        <taxon>Rhodobacterales</taxon>
        <taxon>Paracoccaceae</taxon>
        <taxon>Limimaricola</taxon>
    </lineage>
</organism>
<accession>A0A2G1MLG9</accession>
<proteinExistence type="predicted"/>